<evidence type="ECO:0000256" key="13">
    <source>
        <dbReference type="HAMAP-Rule" id="MF_00203"/>
    </source>
</evidence>
<protein>
    <recommendedName>
        <fullName evidence="11 13">UvrABC system protein C</fullName>
        <shortName evidence="13">Protein UvrC</shortName>
    </recommendedName>
    <alternativeName>
        <fullName evidence="12 13">Excinuclease ABC subunit C</fullName>
    </alternativeName>
</protein>
<dbReference type="Pfam" id="PF08459">
    <property type="entry name" value="UvrC_RNaseH_dom"/>
    <property type="match status" value="1"/>
</dbReference>
<sequence length="619" mass="69660">MSGTSNEFDPILASLPLLPGVYRFFDKKGEVLYVGKANQLKKRVASYFQKTNVSPRIRLMVSHIARIETTVTRSEAEALLLENNLIKSLRPRYNILFRDDKSYPYIVLSGDEFPRLSYYRGTPNRRHEYFGPFPNASAAKESIQLLQKIFRIRTCENSVFSNRTRPCLLHQIHRCTAPCVKLISAGDYKVGIRNAALLLQGRYQEVEQTLRATMERAAEEQHYEQAAELRDQLRALHTVQQRQFVESTGGATDADIIALVQQDGLVCVNLAMVRGGRHLGDKSFFPDHAEDLSASEIAQAFIAQHYLNRSVPPLLILDAECDDETLAQLLSEQAGHMVKISQAASGERKQWLEMSQRNALLALQQRKAQQGGQKLRLDRLREFLDMPDLQRIECFDISHTMGEATQASCVVYENLDMRTSQYRRYNIGGITPGDDYAAMRQVLTRRYQKLAEACPESSQRDGQKSEGAKIDLIRPDLVLIDGGLGQLHIAMEVMHELGLNDLTLVGVAKGEERKAGLEQLIFPDGTAKQLNSDDPALHLIQQIRDEAHRFAITGHRAKRGKARTASSLEEISGVGDKRRRSLLTHFGGLREVTQASIEQLSKVDGISKALAEAIYRQLH</sequence>
<dbReference type="SMART" id="SM00278">
    <property type="entry name" value="HhH1"/>
    <property type="match status" value="2"/>
</dbReference>
<organism evidence="17 18">
    <name type="scientific">Candidatus Gallionella acididurans</name>
    <dbReference type="NCBI Taxonomy" id="1796491"/>
    <lineage>
        <taxon>Bacteria</taxon>
        <taxon>Pseudomonadati</taxon>
        <taxon>Pseudomonadota</taxon>
        <taxon>Betaproteobacteria</taxon>
        <taxon>Nitrosomonadales</taxon>
        <taxon>Gallionellaceae</taxon>
        <taxon>Gallionella</taxon>
    </lineage>
</organism>
<dbReference type="GO" id="GO:0003677">
    <property type="term" value="F:DNA binding"/>
    <property type="evidence" value="ECO:0007669"/>
    <property type="project" value="UniProtKB-UniRule"/>
</dbReference>
<dbReference type="Pfam" id="PF22920">
    <property type="entry name" value="UvrC_RNaseH"/>
    <property type="match status" value="1"/>
</dbReference>
<dbReference type="HAMAP" id="MF_00203">
    <property type="entry name" value="UvrC"/>
    <property type="match status" value="1"/>
</dbReference>
<dbReference type="SUPFAM" id="SSF47781">
    <property type="entry name" value="RuvA domain 2-like"/>
    <property type="match status" value="1"/>
</dbReference>
<dbReference type="PROSITE" id="PS50151">
    <property type="entry name" value="UVR"/>
    <property type="match status" value="1"/>
</dbReference>
<reference evidence="17 18" key="2">
    <citation type="submission" date="2016-03" db="EMBL/GenBank/DDBJ databases">
        <title>New uncultured bacterium of the family Gallionellaceae from acid mine drainage: description and reconstruction of genome based on metagenomic analysis of microbial community.</title>
        <authorList>
            <person name="Kadnikov V."/>
            <person name="Ivasenko D."/>
            <person name="Beletsky A."/>
            <person name="Mardanov A."/>
            <person name="Danilova E."/>
            <person name="Pimenov N."/>
            <person name="Karnachuk O."/>
            <person name="Ravin N."/>
        </authorList>
    </citation>
    <scope>NUCLEOTIDE SEQUENCE [LARGE SCALE GENOMIC DNA]</scope>
    <source>
        <strain evidence="17">ShG14-8</strain>
    </source>
</reference>
<dbReference type="InterPro" id="IPR038476">
    <property type="entry name" value="UvrC_RNase_H_dom_sf"/>
</dbReference>
<dbReference type="PANTHER" id="PTHR30562:SF1">
    <property type="entry name" value="UVRABC SYSTEM PROTEIN C"/>
    <property type="match status" value="1"/>
</dbReference>
<dbReference type="PANTHER" id="PTHR30562">
    <property type="entry name" value="UVRC/OXIDOREDUCTASE"/>
    <property type="match status" value="1"/>
</dbReference>
<evidence type="ECO:0000256" key="11">
    <source>
        <dbReference type="ARBA" id="ARBA00067419"/>
    </source>
</evidence>
<keyword evidence="7 13" id="KW-0742">SOS response</keyword>
<comment type="caution">
    <text evidence="17">The sequence shown here is derived from an EMBL/GenBank/DDBJ whole genome shotgun (WGS) entry which is preliminary data.</text>
</comment>
<name>A0A139BR64_9PROT</name>
<dbReference type="FunFam" id="3.40.1440.10:FF:000001">
    <property type="entry name" value="UvrABC system protein C"/>
    <property type="match status" value="1"/>
</dbReference>
<dbReference type="InterPro" id="IPR000305">
    <property type="entry name" value="GIY-YIG_endonuc"/>
</dbReference>
<comment type="subunit">
    <text evidence="10 13">Interacts with UvrB in an incision complex.</text>
</comment>
<dbReference type="AlphaFoldDB" id="A0A139BR64"/>
<feature type="domain" description="GIY-YIG" evidence="15">
    <location>
        <begin position="17"/>
        <end position="95"/>
    </location>
</feature>
<dbReference type="Proteomes" id="UP000070578">
    <property type="component" value="Unassembled WGS sequence"/>
</dbReference>
<dbReference type="NCBIfam" id="TIGR00194">
    <property type="entry name" value="uvrC"/>
    <property type="match status" value="1"/>
</dbReference>
<dbReference type="Gene3D" id="3.40.1440.10">
    <property type="entry name" value="GIY-YIG endonuclease"/>
    <property type="match status" value="1"/>
</dbReference>
<evidence type="ECO:0000256" key="8">
    <source>
        <dbReference type="ARBA" id="ARBA00059452"/>
    </source>
</evidence>
<keyword evidence="2 13" id="KW-0963">Cytoplasm</keyword>
<dbReference type="GO" id="GO:0006289">
    <property type="term" value="P:nucleotide-excision repair"/>
    <property type="evidence" value="ECO:0007669"/>
    <property type="project" value="UniProtKB-UniRule"/>
</dbReference>
<dbReference type="InterPro" id="IPR003583">
    <property type="entry name" value="Hlx-hairpin-Hlx_DNA-bd_motif"/>
</dbReference>
<dbReference type="SMART" id="SM00465">
    <property type="entry name" value="GIYc"/>
    <property type="match status" value="1"/>
</dbReference>
<dbReference type="SUPFAM" id="SSF46600">
    <property type="entry name" value="C-terminal UvrC-binding domain of UvrB"/>
    <property type="match status" value="1"/>
</dbReference>
<dbReference type="NCBIfam" id="NF001824">
    <property type="entry name" value="PRK00558.1-5"/>
    <property type="match status" value="1"/>
</dbReference>
<dbReference type="PROSITE" id="PS50165">
    <property type="entry name" value="UVRC"/>
    <property type="match status" value="1"/>
</dbReference>
<evidence type="ECO:0000256" key="10">
    <source>
        <dbReference type="ARBA" id="ARBA00062841"/>
    </source>
</evidence>
<evidence type="ECO:0000256" key="9">
    <source>
        <dbReference type="ARBA" id="ARBA00061531"/>
    </source>
</evidence>
<evidence type="ECO:0000256" key="7">
    <source>
        <dbReference type="ARBA" id="ARBA00023236"/>
    </source>
</evidence>
<dbReference type="InterPro" id="IPR050066">
    <property type="entry name" value="UvrABC_protein_C"/>
</dbReference>
<dbReference type="Gene3D" id="3.30.420.340">
    <property type="entry name" value="UvrC, RNAse H endonuclease domain"/>
    <property type="match status" value="1"/>
</dbReference>
<comment type="subcellular location">
    <subcellularLocation>
        <location evidence="1 13">Cytoplasm</location>
    </subcellularLocation>
</comment>
<dbReference type="EMBL" id="LSLI01000076">
    <property type="protein sequence ID" value="KXS31418.1"/>
    <property type="molecule type" value="Genomic_DNA"/>
</dbReference>
<feature type="domain" description="UVR" evidence="14">
    <location>
        <begin position="204"/>
        <end position="239"/>
    </location>
</feature>
<keyword evidence="3 13" id="KW-0227">DNA damage</keyword>
<dbReference type="InterPro" id="IPR047296">
    <property type="entry name" value="GIY-YIG_UvrC_Cho"/>
</dbReference>
<dbReference type="GO" id="GO:0009432">
    <property type="term" value="P:SOS response"/>
    <property type="evidence" value="ECO:0007669"/>
    <property type="project" value="UniProtKB-UniRule"/>
</dbReference>
<dbReference type="Pfam" id="PF01541">
    <property type="entry name" value="GIY-YIG"/>
    <property type="match status" value="1"/>
</dbReference>
<dbReference type="Pfam" id="PF14520">
    <property type="entry name" value="HHH_5"/>
    <property type="match status" value="1"/>
</dbReference>
<dbReference type="GO" id="GO:0005737">
    <property type="term" value="C:cytoplasm"/>
    <property type="evidence" value="ECO:0007669"/>
    <property type="project" value="UniProtKB-SubCell"/>
</dbReference>
<dbReference type="Pfam" id="PF02151">
    <property type="entry name" value="UVR"/>
    <property type="match status" value="1"/>
</dbReference>
<feature type="domain" description="UvrC family homology region profile" evidence="16">
    <location>
        <begin position="256"/>
        <end position="494"/>
    </location>
</feature>
<evidence type="ECO:0000256" key="3">
    <source>
        <dbReference type="ARBA" id="ARBA00022763"/>
    </source>
</evidence>
<dbReference type="InterPro" id="IPR001162">
    <property type="entry name" value="UvrC_RNase_H_dom"/>
</dbReference>
<evidence type="ECO:0000256" key="6">
    <source>
        <dbReference type="ARBA" id="ARBA00023204"/>
    </source>
</evidence>
<dbReference type="InterPro" id="IPR001943">
    <property type="entry name" value="UVR_dom"/>
</dbReference>
<evidence type="ECO:0000313" key="17">
    <source>
        <dbReference type="EMBL" id="KXS31418.1"/>
    </source>
</evidence>
<comment type="similarity">
    <text evidence="9 13">Belongs to the UvrC family.</text>
</comment>
<keyword evidence="4 13" id="KW-0228">DNA excision</keyword>
<evidence type="ECO:0000256" key="2">
    <source>
        <dbReference type="ARBA" id="ARBA00022490"/>
    </source>
</evidence>
<evidence type="ECO:0000259" key="14">
    <source>
        <dbReference type="PROSITE" id="PS50151"/>
    </source>
</evidence>
<evidence type="ECO:0000313" key="18">
    <source>
        <dbReference type="Proteomes" id="UP000070578"/>
    </source>
</evidence>
<dbReference type="InterPro" id="IPR010994">
    <property type="entry name" value="RuvA_2-like"/>
</dbReference>
<gene>
    <name evidence="13" type="primary">uvrC</name>
    <name evidence="17" type="ORF">AWT59_2456</name>
</gene>
<proteinExistence type="inferred from homology"/>
<evidence type="ECO:0000256" key="1">
    <source>
        <dbReference type="ARBA" id="ARBA00004496"/>
    </source>
</evidence>
<accession>A0A139BR64</accession>
<evidence type="ECO:0000259" key="15">
    <source>
        <dbReference type="PROSITE" id="PS50164"/>
    </source>
</evidence>
<dbReference type="InterPro" id="IPR036876">
    <property type="entry name" value="UVR_dom_sf"/>
</dbReference>
<dbReference type="GO" id="GO:0009380">
    <property type="term" value="C:excinuclease repair complex"/>
    <property type="evidence" value="ECO:0007669"/>
    <property type="project" value="InterPro"/>
</dbReference>
<dbReference type="FunFam" id="3.30.420.340:FF:000001">
    <property type="entry name" value="UvrABC system protein C"/>
    <property type="match status" value="1"/>
</dbReference>
<dbReference type="PATRIC" id="fig|1796491.3.peg.2680"/>
<keyword evidence="5 13" id="KW-0267">Excision nuclease</keyword>
<evidence type="ECO:0000256" key="5">
    <source>
        <dbReference type="ARBA" id="ARBA00022881"/>
    </source>
</evidence>
<dbReference type="CDD" id="cd10434">
    <property type="entry name" value="GIY-YIG_UvrC_Cho"/>
    <property type="match status" value="1"/>
</dbReference>
<evidence type="ECO:0000256" key="4">
    <source>
        <dbReference type="ARBA" id="ARBA00022769"/>
    </source>
</evidence>
<keyword evidence="6 13" id="KW-0234">DNA repair</keyword>
<evidence type="ECO:0000259" key="16">
    <source>
        <dbReference type="PROSITE" id="PS50165"/>
    </source>
</evidence>
<evidence type="ECO:0000256" key="12">
    <source>
        <dbReference type="ARBA" id="ARBA00077138"/>
    </source>
</evidence>
<comment type="function">
    <text evidence="8 13">The UvrABC repair system catalyzes the recognition and processing of DNA lesions. UvrC both incises the 5' and 3' sides of the lesion. The N-terminal half is responsible for the 3' incision and the C-terminal half is responsible for the 5' incision.</text>
</comment>
<reference evidence="17 18" key="1">
    <citation type="submission" date="2016-02" db="EMBL/GenBank/DDBJ databases">
        <authorList>
            <person name="Wen L."/>
            <person name="He K."/>
            <person name="Yang H."/>
        </authorList>
    </citation>
    <scope>NUCLEOTIDE SEQUENCE [LARGE SCALE GENOMIC DNA]</scope>
    <source>
        <strain evidence="17">ShG14-8</strain>
    </source>
</reference>
<dbReference type="InterPro" id="IPR004791">
    <property type="entry name" value="UvrC"/>
</dbReference>
<dbReference type="GO" id="GO:0009381">
    <property type="term" value="F:excinuclease ABC activity"/>
    <property type="evidence" value="ECO:0007669"/>
    <property type="project" value="UniProtKB-UniRule"/>
</dbReference>
<dbReference type="Gene3D" id="1.10.150.20">
    <property type="entry name" value="5' to 3' exonuclease, C-terminal subdomain"/>
    <property type="match status" value="1"/>
</dbReference>
<dbReference type="Gene3D" id="4.10.860.10">
    <property type="entry name" value="UVR domain"/>
    <property type="match status" value="1"/>
</dbReference>
<dbReference type="SUPFAM" id="SSF82771">
    <property type="entry name" value="GIY-YIG endonuclease"/>
    <property type="match status" value="1"/>
</dbReference>
<dbReference type="PROSITE" id="PS50164">
    <property type="entry name" value="GIY_YIG"/>
    <property type="match status" value="1"/>
</dbReference>
<dbReference type="InterPro" id="IPR035901">
    <property type="entry name" value="GIY-YIG_endonuc_sf"/>
</dbReference>
<dbReference type="FunFam" id="1.10.150.20:FF:000005">
    <property type="entry name" value="UvrABC system protein C"/>
    <property type="match status" value="1"/>
</dbReference>